<gene>
    <name evidence="1" type="ORF">BGE01nite_48460</name>
</gene>
<evidence type="ECO:0000313" key="2">
    <source>
        <dbReference type="Proteomes" id="UP000321577"/>
    </source>
</evidence>
<evidence type="ECO:0000313" key="1">
    <source>
        <dbReference type="EMBL" id="GEP45555.1"/>
    </source>
</evidence>
<reference evidence="1 2" key="1">
    <citation type="submission" date="2019-07" db="EMBL/GenBank/DDBJ databases">
        <title>Whole genome shotgun sequence of Brevifollis gellanilyticus NBRC 108608.</title>
        <authorList>
            <person name="Hosoyama A."/>
            <person name="Uohara A."/>
            <person name="Ohji S."/>
            <person name="Ichikawa N."/>
        </authorList>
    </citation>
    <scope>NUCLEOTIDE SEQUENCE [LARGE SCALE GENOMIC DNA]</scope>
    <source>
        <strain evidence="1 2">NBRC 108608</strain>
    </source>
</reference>
<accession>A0A512MFP6</accession>
<name>A0A512MFP6_9BACT</name>
<dbReference type="AlphaFoldDB" id="A0A512MFP6"/>
<keyword evidence="2" id="KW-1185">Reference proteome</keyword>
<sequence length="188" mass="20424">MPDTMKLIARDLTVEIIAENYGYNPKSADNARRYERFYEFGEHRPSSCHGIRVHEGDRELANAILMADGGASGVHERSAVIAGHSIFVAVGSYVTRLSLPALDLIFVTQADTVTCFGVYSLPGSTDILSHGELEIARLDDAGRILWSSSGGDIFSGDFTLGPKTVRVVDFEGTVYFFDLVTGRSQDAG</sequence>
<protein>
    <submittedName>
        <fullName evidence="1">Uncharacterized protein</fullName>
    </submittedName>
</protein>
<dbReference type="EMBL" id="BKAG01000052">
    <property type="protein sequence ID" value="GEP45555.1"/>
    <property type="molecule type" value="Genomic_DNA"/>
</dbReference>
<dbReference type="Proteomes" id="UP000321577">
    <property type="component" value="Unassembled WGS sequence"/>
</dbReference>
<organism evidence="1 2">
    <name type="scientific">Brevifollis gellanilyticus</name>
    <dbReference type="NCBI Taxonomy" id="748831"/>
    <lineage>
        <taxon>Bacteria</taxon>
        <taxon>Pseudomonadati</taxon>
        <taxon>Verrucomicrobiota</taxon>
        <taxon>Verrucomicrobiia</taxon>
        <taxon>Verrucomicrobiales</taxon>
        <taxon>Verrucomicrobiaceae</taxon>
    </lineage>
</organism>
<proteinExistence type="predicted"/>
<comment type="caution">
    <text evidence="1">The sequence shown here is derived from an EMBL/GenBank/DDBJ whole genome shotgun (WGS) entry which is preliminary data.</text>
</comment>